<sequence length="81" mass="8688">MTVASFNAVIEMNSLYLSRPGTGASDEAVAAWYRAKGRLHERVAAQGGSDAAQELAYAATSYEHARRLEQGSAAKQSRWAA</sequence>
<protein>
    <submittedName>
        <fullName evidence="1">Uncharacterized protein</fullName>
    </submittedName>
</protein>
<proteinExistence type="predicted"/>
<keyword evidence="2" id="KW-1185">Reference proteome</keyword>
<reference evidence="2" key="1">
    <citation type="journal article" date="2019" name="Int. J. Syst. Evol. Microbiol.">
        <title>The Global Catalogue of Microorganisms (GCM) 10K type strain sequencing project: providing services to taxonomists for standard genome sequencing and annotation.</title>
        <authorList>
            <consortium name="The Broad Institute Genomics Platform"/>
            <consortium name="The Broad Institute Genome Sequencing Center for Infectious Disease"/>
            <person name="Wu L."/>
            <person name="Ma J."/>
        </authorList>
    </citation>
    <scope>NUCLEOTIDE SEQUENCE [LARGE SCALE GENOMIC DNA]</scope>
    <source>
        <strain evidence="2">CGMCC 4.7676</strain>
    </source>
</reference>
<evidence type="ECO:0000313" key="1">
    <source>
        <dbReference type="EMBL" id="MFC3456502.1"/>
    </source>
</evidence>
<gene>
    <name evidence="1" type="ORF">ACFOSH_44400</name>
</gene>
<comment type="caution">
    <text evidence="1">The sequence shown here is derived from an EMBL/GenBank/DDBJ whole genome shotgun (WGS) entry which is preliminary data.</text>
</comment>
<evidence type="ECO:0000313" key="2">
    <source>
        <dbReference type="Proteomes" id="UP001595645"/>
    </source>
</evidence>
<dbReference type="RefSeq" id="WP_378247921.1">
    <property type="nucleotide sequence ID" value="NZ_JBHRWK010000164.1"/>
</dbReference>
<organism evidence="1 2">
    <name type="scientific">Amycolatopsis speibonae</name>
    <dbReference type="NCBI Taxonomy" id="1450224"/>
    <lineage>
        <taxon>Bacteria</taxon>
        <taxon>Bacillati</taxon>
        <taxon>Actinomycetota</taxon>
        <taxon>Actinomycetes</taxon>
        <taxon>Pseudonocardiales</taxon>
        <taxon>Pseudonocardiaceae</taxon>
        <taxon>Amycolatopsis</taxon>
    </lineage>
</organism>
<dbReference type="EMBL" id="JBHRWK010000164">
    <property type="protein sequence ID" value="MFC3456502.1"/>
    <property type="molecule type" value="Genomic_DNA"/>
</dbReference>
<accession>A0ABV7PFJ7</accession>
<dbReference type="Proteomes" id="UP001595645">
    <property type="component" value="Unassembled WGS sequence"/>
</dbReference>
<name>A0ABV7PFJ7_9PSEU</name>